<evidence type="ECO:0000256" key="7">
    <source>
        <dbReference type="ARBA" id="ARBA00031959"/>
    </source>
</evidence>
<evidence type="ECO:0000256" key="3">
    <source>
        <dbReference type="ARBA" id="ARBA00019048"/>
    </source>
</evidence>
<dbReference type="Pfam" id="PF00483">
    <property type="entry name" value="NTP_transferase"/>
    <property type="match status" value="1"/>
</dbReference>
<feature type="domain" description="Nucleotidyl transferase" evidence="10">
    <location>
        <begin position="32"/>
        <end position="269"/>
    </location>
</feature>
<dbReference type="InterPro" id="IPR005771">
    <property type="entry name" value="GalU_uridylyltTrfase_bac/arc"/>
</dbReference>
<proteinExistence type="inferred from homology"/>
<dbReference type="InterPro" id="IPR029044">
    <property type="entry name" value="Nucleotide-diphossugar_trans"/>
</dbReference>
<evidence type="ECO:0000256" key="6">
    <source>
        <dbReference type="ARBA" id="ARBA00031455"/>
    </source>
</evidence>
<dbReference type="EC" id="2.7.7.9" evidence="2"/>
<dbReference type="SUPFAM" id="SSF53448">
    <property type="entry name" value="Nucleotide-diphospho-sugar transferases"/>
    <property type="match status" value="1"/>
</dbReference>
<evidence type="ECO:0000256" key="8">
    <source>
        <dbReference type="ARBA" id="ARBA00032341"/>
    </source>
</evidence>
<organism evidence="11 12">
    <name type="scientific">Fibrisoma limi BUZ 3</name>
    <dbReference type="NCBI Taxonomy" id="1185876"/>
    <lineage>
        <taxon>Bacteria</taxon>
        <taxon>Pseudomonadati</taxon>
        <taxon>Bacteroidota</taxon>
        <taxon>Cytophagia</taxon>
        <taxon>Cytophagales</taxon>
        <taxon>Spirosomataceae</taxon>
        <taxon>Fibrisoma</taxon>
    </lineage>
</organism>
<dbReference type="eggNOG" id="COG1210">
    <property type="taxonomic scope" value="Bacteria"/>
</dbReference>
<dbReference type="GO" id="GO:0006011">
    <property type="term" value="P:UDP-alpha-D-glucose metabolic process"/>
    <property type="evidence" value="ECO:0007669"/>
    <property type="project" value="InterPro"/>
</dbReference>
<comment type="catalytic activity">
    <reaction evidence="9">
        <text>alpha-D-glucose 1-phosphate + UTP + H(+) = UDP-alpha-D-glucose + diphosphate</text>
        <dbReference type="Rhea" id="RHEA:19889"/>
        <dbReference type="ChEBI" id="CHEBI:15378"/>
        <dbReference type="ChEBI" id="CHEBI:33019"/>
        <dbReference type="ChEBI" id="CHEBI:46398"/>
        <dbReference type="ChEBI" id="CHEBI:58601"/>
        <dbReference type="ChEBI" id="CHEBI:58885"/>
        <dbReference type="EC" id="2.7.7.9"/>
    </reaction>
</comment>
<dbReference type="Proteomes" id="UP000009309">
    <property type="component" value="Unassembled WGS sequence"/>
</dbReference>
<keyword evidence="4 11" id="KW-0808">Transferase</keyword>
<keyword evidence="12" id="KW-1185">Reference proteome</keyword>
<dbReference type="EMBL" id="CAIT01000009">
    <property type="protein sequence ID" value="CCH56539.1"/>
    <property type="molecule type" value="Genomic_DNA"/>
</dbReference>
<gene>
    <name evidence="11" type="primary">galU</name>
    <name evidence="11" type="ORF">BN8_05886</name>
</gene>
<name>I2GRL1_9BACT</name>
<dbReference type="GO" id="GO:0003983">
    <property type="term" value="F:UTP:glucose-1-phosphate uridylyltransferase activity"/>
    <property type="evidence" value="ECO:0007669"/>
    <property type="project" value="UniProtKB-EC"/>
</dbReference>
<dbReference type="STRING" id="1185876.BN8_05886"/>
<reference evidence="11 12" key="1">
    <citation type="journal article" date="2012" name="J. Bacteriol.">
        <title>Genome Sequence of the Filamentous Bacterium Fibrisoma limi BUZ 3T.</title>
        <authorList>
            <person name="Filippini M."/>
            <person name="Qi W."/>
            <person name="Jaenicke S."/>
            <person name="Goesmann A."/>
            <person name="Smits T.H."/>
            <person name="Bagheri H.C."/>
        </authorList>
    </citation>
    <scope>NUCLEOTIDE SEQUENCE [LARGE SCALE GENOMIC DNA]</scope>
    <source>
        <strain evidence="12">BUZ 3T</strain>
    </source>
</reference>
<dbReference type="PANTHER" id="PTHR43197:SF1">
    <property type="entry name" value="UTP--GLUCOSE-1-PHOSPHATE URIDYLYLTRANSFERASE"/>
    <property type="match status" value="1"/>
</dbReference>
<dbReference type="Gene3D" id="3.90.550.10">
    <property type="entry name" value="Spore Coat Polysaccharide Biosynthesis Protein SpsA, Chain A"/>
    <property type="match status" value="1"/>
</dbReference>
<evidence type="ECO:0000256" key="9">
    <source>
        <dbReference type="ARBA" id="ARBA00048128"/>
    </source>
</evidence>
<evidence type="ECO:0000259" key="10">
    <source>
        <dbReference type="Pfam" id="PF00483"/>
    </source>
</evidence>
<evidence type="ECO:0000256" key="4">
    <source>
        <dbReference type="ARBA" id="ARBA00022679"/>
    </source>
</evidence>
<evidence type="ECO:0000256" key="5">
    <source>
        <dbReference type="ARBA" id="ARBA00022695"/>
    </source>
</evidence>
<evidence type="ECO:0000256" key="2">
    <source>
        <dbReference type="ARBA" id="ARBA00012415"/>
    </source>
</evidence>
<evidence type="ECO:0000313" key="11">
    <source>
        <dbReference type="EMBL" id="CCH56539.1"/>
    </source>
</evidence>
<sequence>MDITLVICILILHINTLYTMADNIKTAVFPVAGNGLRALPGSKAIPKHFHFVAGNPIIHYCVQEALLAGIEKFIFVVNSDPISTILLKRQFLDFSDTYKLLIENGREELIPALEIMDLTHKDVYFVEQRVQNGLGGAVLAAKELLKEESKFSVLCPDDLILPLQGGLREMVNKSNGYSAIVGIEETTDEELKKFGVVSMDEKSGQINYVIEKPKTKEQAPSNLVITGRFIFPNNVLDVLERNTLLLSKGQYNYTEVGLSDALENYINNKELIGVLIKGQRFDCGNRIGSIEANFVAALLDKQLRNLVLNNIRKYTA</sequence>
<protein>
    <recommendedName>
        <fullName evidence="3">UTP--glucose-1-phosphate uridylyltransferase</fullName>
        <ecNumber evidence="2">2.7.7.9</ecNumber>
    </recommendedName>
    <alternativeName>
        <fullName evidence="6">Alpha-D-glucosyl-1-phosphate uridylyltransferase</fullName>
    </alternativeName>
    <alternativeName>
        <fullName evidence="7">UDP-glucose pyrophosphorylase</fullName>
    </alternativeName>
    <alternativeName>
        <fullName evidence="8">Uridine diphosphoglucose pyrophosphorylase</fullName>
    </alternativeName>
</protein>
<keyword evidence="5 11" id="KW-0548">Nucleotidyltransferase</keyword>
<accession>I2GRL1</accession>
<dbReference type="InterPro" id="IPR005835">
    <property type="entry name" value="NTP_transferase_dom"/>
</dbReference>
<evidence type="ECO:0000256" key="1">
    <source>
        <dbReference type="ARBA" id="ARBA00006890"/>
    </source>
</evidence>
<comment type="similarity">
    <text evidence="1">Belongs to the UDPGP type 2 family.</text>
</comment>
<dbReference type="PANTHER" id="PTHR43197">
    <property type="entry name" value="UTP--GLUCOSE-1-PHOSPHATE URIDYLYLTRANSFERASE"/>
    <property type="match status" value="1"/>
</dbReference>
<evidence type="ECO:0000313" key="12">
    <source>
        <dbReference type="Proteomes" id="UP000009309"/>
    </source>
</evidence>
<comment type="caution">
    <text evidence="11">The sequence shown here is derived from an EMBL/GenBank/DDBJ whole genome shotgun (WGS) entry which is preliminary data.</text>
</comment>
<dbReference type="AlphaFoldDB" id="I2GRL1"/>